<comment type="caution">
    <text evidence="9">The sequence shown here is derived from an EMBL/GenBank/DDBJ whole genome shotgun (WGS) entry which is preliminary data.</text>
</comment>
<protein>
    <recommendedName>
        <fullName evidence="3">Altered inheritance of mitochondria protein 9, mitochondrial</fullName>
    </recommendedName>
    <alternativeName>
        <fullName evidence="6">Found in mitochondrial proteome protein 29</fullName>
    </alternativeName>
</protein>
<evidence type="ECO:0000256" key="5">
    <source>
        <dbReference type="ARBA" id="ARBA00023128"/>
    </source>
</evidence>
<reference evidence="9 10" key="1">
    <citation type="submission" date="2016-12" db="EMBL/GenBank/DDBJ databases">
        <title>The genomes of Aspergillus section Nigri reveals drivers in fungal speciation.</title>
        <authorList>
            <consortium name="DOE Joint Genome Institute"/>
            <person name="Vesth T.C."/>
            <person name="Nybo J."/>
            <person name="Theobald S."/>
            <person name="Brandl J."/>
            <person name="Frisvad J.C."/>
            <person name="Nielsen K.F."/>
            <person name="Lyhne E.K."/>
            <person name="Kogle M.E."/>
            <person name="Kuo A."/>
            <person name="Riley R."/>
            <person name="Clum A."/>
            <person name="Nolan M."/>
            <person name="Lipzen A."/>
            <person name="Salamov A."/>
            <person name="Henrissat B."/>
            <person name="Wiebenga A."/>
            <person name="De Vries R.P."/>
            <person name="Grigoriev I.V."/>
            <person name="Mortensen U.H."/>
            <person name="Andersen M.R."/>
            <person name="Baker S.E."/>
        </authorList>
    </citation>
    <scope>NUCLEOTIDE SEQUENCE [LARGE SCALE GENOMIC DNA]</scope>
    <source>
        <strain evidence="9 10">IBT 23096</strain>
    </source>
</reference>
<keyword evidence="10" id="KW-1185">Reference proteome</keyword>
<dbReference type="Proteomes" id="UP000234275">
    <property type="component" value="Unassembled WGS sequence"/>
</dbReference>
<feature type="domain" description="Aminoglycoside phosphotransferase" evidence="8">
    <location>
        <begin position="94"/>
        <end position="154"/>
    </location>
</feature>
<dbReference type="VEuPathDB" id="FungiDB:P170DRAFT_450894"/>
<dbReference type="PANTHER" id="PTHR36091">
    <property type="entry name" value="ALTERED INHERITANCE OF MITOCHONDRIA PROTEIN 9, MITOCHONDRIAL"/>
    <property type="match status" value="1"/>
</dbReference>
<sequence length="351" mass="40046">MGSKPCTPSPHPLPNRLSQDSDSKDTVQRYPVFWNRSPGEPELYGGPSRNCGPWKNFPIYCLGLIEAGFSRLPKQDAGNFDSLPHQGSVEDHIRLLKISQEVMQKLISDKRIQDAATPALLHPDFHKRNIYVSPEDPTTITGIIDWQSASIEPAFIYANETPDFAALPDPDLEEILLENDSEDHKPPTPQSKELKDASICHQTYDVCMKGLTLRLRPARLLDPTLFRVFQYCHTSWRDNATALRQELVELSARWTEMGLQGSCPASLKEEELKKHAQDYEDFETVQRLKLWLRDSLQTNSDGWVPNDVWDAAREAHRAVYDEWIQTAREAEARGEDMTVAKAERLWPLDAR</sequence>
<dbReference type="InterPro" id="IPR002575">
    <property type="entry name" value="Aminoglycoside_PTrfase"/>
</dbReference>
<evidence type="ECO:0000313" key="9">
    <source>
        <dbReference type="EMBL" id="PLB43702.1"/>
    </source>
</evidence>
<organism evidence="9 10">
    <name type="scientific">Aspergillus steynii IBT 23096</name>
    <dbReference type="NCBI Taxonomy" id="1392250"/>
    <lineage>
        <taxon>Eukaryota</taxon>
        <taxon>Fungi</taxon>
        <taxon>Dikarya</taxon>
        <taxon>Ascomycota</taxon>
        <taxon>Pezizomycotina</taxon>
        <taxon>Eurotiomycetes</taxon>
        <taxon>Eurotiomycetidae</taxon>
        <taxon>Eurotiales</taxon>
        <taxon>Aspergillaceae</taxon>
        <taxon>Aspergillus</taxon>
        <taxon>Aspergillus subgen. Circumdati</taxon>
    </lineage>
</organism>
<feature type="region of interest" description="Disordered" evidence="7">
    <location>
        <begin position="1"/>
        <end position="25"/>
    </location>
</feature>
<evidence type="ECO:0000256" key="2">
    <source>
        <dbReference type="ARBA" id="ARBA00005543"/>
    </source>
</evidence>
<keyword evidence="4" id="KW-0809">Transit peptide</keyword>
<dbReference type="Gene3D" id="3.90.1200.10">
    <property type="match status" value="1"/>
</dbReference>
<evidence type="ECO:0000256" key="6">
    <source>
        <dbReference type="ARBA" id="ARBA00031849"/>
    </source>
</evidence>
<evidence type="ECO:0000256" key="4">
    <source>
        <dbReference type="ARBA" id="ARBA00022946"/>
    </source>
</evidence>
<dbReference type="InterPro" id="IPR051035">
    <property type="entry name" value="Mito_inheritance_9"/>
</dbReference>
<dbReference type="GeneID" id="36558852"/>
<evidence type="ECO:0000256" key="1">
    <source>
        <dbReference type="ARBA" id="ARBA00004173"/>
    </source>
</evidence>
<name>A0A2I2FSV3_9EURO</name>
<dbReference type="EMBL" id="MSFO01000010">
    <property type="protein sequence ID" value="PLB43702.1"/>
    <property type="molecule type" value="Genomic_DNA"/>
</dbReference>
<dbReference type="AlphaFoldDB" id="A0A2I2FSV3"/>
<accession>A0A2I2FSV3</accession>
<dbReference type="GO" id="GO:0005739">
    <property type="term" value="C:mitochondrion"/>
    <property type="evidence" value="ECO:0007669"/>
    <property type="project" value="UniProtKB-SubCell"/>
</dbReference>
<evidence type="ECO:0000256" key="7">
    <source>
        <dbReference type="SAM" id="MobiDB-lite"/>
    </source>
</evidence>
<gene>
    <name evidence="9" type="ORF">P170DRAFT_450894</name>
</gene>
<keyword evidence="5" id="KW-0496">Mitochondrion</keyword>
<comment type="subcellular location">
    <subcellularLocation>
        <location evidence="1">Mitochondrion</location>
    </subcellularLocation>
</comment>
<dbReference type="SUPFAM" id="SSF56112">
    <property type="entry name" value="Protein kinase-like (PK-like)"/>
    <property type="match status" value="1"/>
</dbReference>
<dbReference type="InterPro" id="IPR011009">
    <property type="entry name" value="Kinase-like_dom_sf"/>
</dbReference>
<dbReference type="PANTHER" id="PTHR36091:SF1">
    <property type="entry name" value="ALTERED INHERITANCE OF MITOCHONDRIA PROTEIN 9, MITOCHONDRIAL"/>
    <property type="match status" value="1"/>
</dbReference>
<dbReference type="STRING" id="1392250.A0A2I2FSV3"/>
<proteinExistence type="inferred from homology"/>
<comment type="similarity">
    <text evidence="2">Belongs to the AIM9 family.</text>
</comment>
<dbReference type="RefSeq" id="XP_024699004.1">
    <property type="nucleotide sequence ID" value="XM_024851153.1"/>
</dbReference>
<dbReference type="OrthoDB" id="2831558at2759"/>
<evidence type="ECO:0000313" key="10">
    <source>
        <dbReference type="Proteomes" id="UP000234275"/>
    </source>
</evidence>
<evidence type="ECO:0000259" key="8">
    <source>
        <dbReference type="Pfam" id="PF01636"/>
    </source>
</evidence>
<dbReference type="Pfam" id="PF01636">
    <property type="entry name" value="APH"/>
    <property type="match status" value="1"/>
</dbReference>
<evidence type="ECO:0000256" key="3">
    <source>
        <dbReference type="ARBA" id="ARBA00016197"/>
    </source>
</evidence>